<evidence type="ECO:0000313" key="3">
    <source>
        <dbReference type="Proteomes" id="UP000063063"/>
    </source>
</evidence>
<dbReference type="AlphaFoldDB" id="A0A088RS79"/>
<feature type="compositionally biased region" description="Gly residues" evidence="1">
    <location>
        <begin position="61"/>
        <end position="71"/>
    </location>
</feature>
<feature type="compositionally biased region" description="Low complexity" evidence="1">
    <location>
        <begin position="442"/>
        <end position="454"/>
    </location>
</feature>
<dbReference type="FunFam" id="3.30.470.20:FF:000136">
    <property type="entry name" value="Uncharacterized protein"/>
    <property type="match status" value="1"/>
</dbReference>
<name>A0A088RS79_LEIPA</name>
<dbReference type="Gene3D" id="3.30.470.20">
    <property type="entry name" value="ATP-grasp fold, B domain"/>
    <property type="match status" value="1"/>
</dbReference>
<evidence type="ECO:0000313" key="2">
    <source>
        <dbReference type="EMBL" id="AIN98823.1"/>
    </source>
</evidence>
<proteinExistence type="predicted"/>
<dbReference type="GeneID" id="22575600"/>
<accession>A0A088RS79</accession>
<gene>
    <name evidence="2" type="ORF">LPMP_241910</name>
</gene>
<dbReference type="Proteomes" id="UP000063063">
    <property type="component" value="Chromosome 24"/>
</dbReference>
<keyword evidence="3" id="KW-1185">Reference proteome</keyword>
<dbReference type="GO" id="GO:0047325">
    <property type="term" value="F:inositol-3,4,5,6-tetrakisphosphate 1-kinase activity"/>
    <property type="evidence" value="ECO:0007669"/>
    <property type="project" value="InterPro"/>
</dbReference>
<dbReference type="VEuPathDB" id="TriTrypDB:LPMP_241910"/>
<dbReference type="GO" id="GO:0052725">
    <property type="term" value="F:inositol-1,3,4-trisphosphate 6-kinase activity"/>
    <property type="evidence" value="ECO:0007669"/>
    <property type="project" value="InterPro"/>
</dbReference>
<feature type="region of interest" description="Disordered" evidence="1">
    <location>
        <begin position="61"/>
        <end position="107"/>
    </location>
</feature>
<dbReference type="RefSeq" id="XP_010699530.1">
    <property type="nucleotide sequence ID" value="XM_010701228.1"/>
</dbReference>
<keyword evidence="2" id="KW-0808">Transferase</keyword>
<dbReference type="PANTHER" id="PTHR14217:SF1">
    <property type="entry name" value="INOSITOL-TETRAKISPHOSPHATE 1-KINASE"/>
    <property type="match status" value="1"/>
</dbReference>
<reference evidence="2 3" key="1">
    <citation type="journal article" date="2015" name="Sci. Rep.">
        <title>The genome of Leishmania panamensis: insights into genomics of the L. (Viannia) subgenus.</title>
        <authorList>
            <person name="Llanes A."/>
            <person name="Restrepo C.M."/>
            <person name="Vecchio G.D."/>
            <person name="Anguizola F.J."/>
            <person name="Lleonart R."/>
        </authorList>
    </citation>
    <scope>NUCLEOTIDE SEQUENCE [LARGE SCALE GENOMIC DNA]</scope>
    <source>
        <strain evidence="2 3">MHOM/PA/94/PSC-1</strain>
    </source>
</reference>
<dbReference type="GO" id="GO:0005737">
    <property type="term" value="C:cytoplasm"/>
    <property type="evidence" value="ECO:0007669"/>
    <property type="project" value="TreeGrafter"/>
</dbReference>
<protein>
    <submittedName>
        <fullName evidence="2">Inositol trisphosphate kinase, putative</fullName>
    </submittedName>
</protein>
<dbReference type="VEuPathDB" id="TriTrypDB:LPAL13_240026400"/>
<feature type="region of interest" description="Disordered" evidence="1">
    <location>
        <begin position="442"/>
        <end position="469"/>
    </location>
</feature>
<dbReference type="KEGG" id="lpan:LPMP_241910"/>
<dbReference type="eggNOG" id="ENOG502S1SE">
    <property type="taxonomic scope" value="Eukaryota"/>
</dbReference>
<keyword evidence="2" id="KW-0418">Kinase</keyword>
<dbReference type="PANTHER" id="PTHR14217">
    <property type="entry name" value="INOSITOL-TETRAKISPHOSPHATE 1-KINASE"/>
    <property type="match status" value="1"/>
</dbReference>
<evidence type="ECO:0000256" key="1">
    <source>
        <dbReference type="SAM" id="MobiDB-lite"/>
    </source>
</evidence>
<dbReference type="GO" id="GO:0000287">
    <property type="term" value="F:magnesium ion binding"/>
    <property type="evidence" value="ECO:0007669"/>
    <property type="project" value="InterPro"/>
</dbReference>
<sequence>MSHTTSPSPASPEHSTMRTITVALCASSKKYQQSFDALREAGELHNERVLRLQQHLAAGQACGGDASGDAGGASTAAQQKGCLSPNNGNRSMTSRTRSRRASRATSDVATAHSAQSFCTAVDSASHSILDNCLFRFLNLNYDAQWHRMVVCDSGDSTGVDLPAVVANEGSKAKAGRILSVDEHAVTDDGVRGRAEPSQGALTDTVDVVLHKVATFGTPFAVHALERWCKFAQKRRSRQCRVPLVVVDPIEKVQLLMTRSLQCKLLDSMGDDKQPVALTPRTFMWERPSSVPFRRTGGTSGSSVATPLGIHSFTFMDDEEARANGTAAERWWIAKPNKSTGPAFTHHLVMWLTRDADVTVPTAVKAALPTEARRFIIQELYVYALPVVLKVYCVGSHMSVKVNPTVNLLAHLWEHTRGSTAVDVPVTIDSQDKVFFSDVASGSTASSRHTSSTASLTELPQGMSRSSTSAEQLSTPWESMIAPADRWDAFFAPGTPAHTAISKLAQNLSGYAGIGLSLYGFDLVLVPQHLAHTYQRKGARGIGRTEGATVRYDGVASSSSKVAHRSADTPELTPRPSANHSMHTSPGAGASAPPTLVPQPFHASDMFDRISGAPTSLLLDSIPVVIDVNYFPGYKGIAEANQHMLELIALKTLHVQNDSSNRMWPADAAAGKYAKKRHCSIM</sequence>
<organism evidence="2 3">
    <name type="scientific">Leishmania panamensis</name>
    <dbReference type="NCBI Taxonomy" id="5679"/>
    <lineage>
        <taxon>Eukaryota</taxon>
        <taxon>Discoba</taxon>
        <taxon>Euglenozoa</taxon>
        <taxon>Kinetoplastea</taxon>
        <taxon>Metakinetoplastina</taxon>
        <taxon>Trypanosomatida</taxon>
        <taxon>Trypanosomatidae</taxon>
        <taxon>Leishmaniinae</taxon>
        <taxon>Leishmania</taxon>
        <taxon>Leishmania guyanensis species complex</taxon>
    </lineage>
</organism>
<feature type="region of interest" description="Disordered" evidence="1">
    <location>
        <begin position="552"/>
        <end position="594"/>
    </location>
</feature>
<dbReference type="GO" id="GO:0052726">
    <property type="term" value="F:inositol-1,3,4-trisphosphate 5-kinase activity"/>
    <property type="evidence" value="ECO:0007669"/>
    <property type="project" value="InterPro"/>
</dbReference>
<dbReference type="GO" id="GO:0005524">
    <property type="term" value="F:ATP binding"/>
    <property type="evidence" value="ECO:0007669"/>
    <property type="project" value="InterPro"/>
</dbReference>
<dbReference type="OrthoDB" id="245270at2759"/>
<dbReference type="InterPro" id="IPR008656">
    <property type="entry name" value="Inositol_tetrakis-P_1-kinase"/>
</dbReference>
<dbReference type="EMBL" id="CP009393">
    <property type="protein sequence ID" value="AIN98823.1"/>
    <property type="molecule type" value="Genomic_DNA"/>
</dbReference>
<dbReference type="GO" id="GO:0032957">
    <property type="term" value="P:inositol trisphosphate metabolic process"/>
    <property type="evidence" value="ECO:0007669"/>
    <property type="project" value="InterPro"/>
</dbReference>